<dbReference type="GeneID" id="58107997"/>
<proteinExistence type="predicted"/>
<dbReference type="Proteomes" id="UP000784700">
    <property type="component" value="Unassembled WGS sequence"/>
</dbReference>
<dbReference type="PANTHER" id="PTHR30231:SF41">
    <property type="entry name" value="DNA POLYMERASE III SUBUNIT EPSILON"/>
    <property type="match status" value="1"/>
</dbReference>
<protein>
    <recommendedName>
        <fullName evidence="7">DNA polymerase III polC-type</fullName>
    </recommendedName>
</protein>
<dbReference type="GO" id="GO:0003887">
    <property type="term" value="F:DNA-directed DNA polymerase activity"/>
    <property type="evidence" value="ECO:0007669"/>
    <property type="project" value="UniProtKB-KW"/>
</dbReference>
<dbReference type="GO" id="GO:0003677">
    <property type="term" value="F:DNA binding"/>
    <property type="evidence" value="ECO:0007669"/>
    <property type="project" value="InterPro"/>
</dbReference>
<keyword evidence="6" id="KW-0239">DNA-directed DNA polymerase</keyword>
<evidence type="ECO:0000256" key="4">
    <source>
        <dbReference type="ARBA" id="ARBA00022722"/>
    </source>
</evidence>
<evidence type="ECO:0000256" key="3">
    <source>
        <dbReference type="ARBA" id="ARBA00022705"/>
    </source>
</evidence>
<comment type="caution">
    <text evidence="9">The sequence shown here is derived from an EMBL/GenBank/DDBJ whole genome shotgun (WGS) entry which is preliminary data.</text>
</comment>
<keyword evidence="5" id="KW-0378">Hydrolase</keyword>
<dbReference type="GO" id="GO:0005829">
    <property type="term" value="C:cytosol"/>
    <property type="evidence" value="ECO:0007669"/>
    <property type="project" value="TreeGrafter"/>
</dbReference>
<evidence type="ECO:0000259" key="8">
    <source>
        <dbReference type="SMART" id="SM00479"/>
    </source>
</evidence>
<accession>A0A2S2JKW6</accession>
<keyword evidence="3" id="KW-0235">DNA replication</keyword>
<dbReference type="InterPro" id="IPR036397">
    <property type="entry name" value="RNaseH_sf"/>
</dbReference>
<dbReference type="GO" id="GO:0045004">
    <property type="term" value="P:DNA replication proofreading"/>
    <property type="evidence" value="ECO:0007669"/>
    <property type="project" value="TreeGrafter"/>
</dbReference>
<dbReference type="FunFam" id="3.30.420.10:FF:000045">
    <property type="entry name" value="3'-5' exonuclease DinG"/>
    <property type="match status" value="1"/>
</dbReference>
<dbReference type="InterPro" id="IPR013520">
    <property type="entry name" value="Ribonucl_H"/>
</dbReference>
<dbReference type="InterPro" id="IPR027417">
    <property type="entry name" value="P-loop_NTPase"/>
</dbReference>
<dbReference type="OrthoDB" id="9803913at2"/>
<dbReference type="AlphaFoldDB" id="A0A2S2JKW6"/>
<reference evidence="9" key="1">
    <citation type="submission" date="2018-08" db="EMBL/GenBank/DDBJ databases">
        <title>Comparative genomics of wild bee and flower associated Lactobacillus reveals potential adaptation to the bee host.</title>
        <authorList>
            <person name="Vuong H.Q."/>
            <person name="Mcfrederick Q.S."/>
        </authorList>
    </citation>
    <scope>NUCLEOTIDE SEQUENCE</scope>
    <source>
        <strain evidence="9">HV_63</strain>
    </source>
</reference>
<dbReference type="SMART" id="SM00479">
    <property type="entry name" value="EXOIII"/>
    <property type="match status" value="1"/>
</dbReference>
<name>A0A2S2JKW6_9LACO</name>
<sequence length="880" mass="102591">MSSTIFSVVDIETTGTSQSNDNRIIQFSCTFVKNKNIIGSFNSFINPEMDIPSDITKLTGITNELVKNAPTFNEFASKISSLLKDTVFVAHNVDFDFPFINKELDRVGQKMIDNMAIDTVTLSQLLLPTEKSYRLIDLSQNLNILHQHPHSSSSDAFATAKLLIILFNQIEKIPKKTIKQLISINPTLPKNTIDIFKYAYKNNVDMFNDKLLDINRLKIRKIQYKERLKIRKINYPESKGKQKNIFNGVYKWNSEESKLMNSIYDNYKNSDNSKNLLVEQNNELDYDLGFLFPLVHLLNNENKIVVAVHKHSIHEDLSKTINRINKITKNNFKKLVLHSIDDYIDLNKFRDALNIKSNSKQTEFLKCKILIWLTFTKTGDLHELNLDMKNDQNVFLKTIGNTNNKGYYMNKLKNDFNNSNVVVISHEYLYNNRHMLAKYKPYLVIKDAVDFNKQILKHYRVNFKINQNNILIRHAQYLLYQTHNKNLYDIFKDDKSNIKLVQNIDSLIKEYENYALKLQKSFEESFINKRNFITLKKGFKNPINNIELVNFIKHNKEYIDKQSSLIKQIRSLSKKIIKSNGTLKSSEKAIITTFNDRIFNLNKFFNNNILLIKNLVYMDKKVTFQNYLNVDKNADNSTLVGGLIKNDDLLKNKIYTLFFNILFMDTAIYSSDKSEFILNKLELDNNNTSMIKSSYQTNLNNDYKIFYNNNKQEIDLNTLDLENNNTFIMANTQEKIDEIYENIKQNGNDSLLVLCQKINGNKDKIIKKFTNSKGATIIGNYDLFMSIKNINKSINRLIVQSINSSDMYNENSNLTDLYNLMIKNSIKHIIQLSNNKGVILINDFSLINENSIKSLKNMISNHIKMFKIDSKNEIRTFNNF</sequence>
<dbReference type="CDD" id="cd06127">
    <property type="entry name" value="DEDDh"/>
    <property type="match status" value="1"/>
</dbReference>
<dbReference type="EMBL" id="QUBG01000002">
    <property type="protein sequence ID" value="TPR45032.1"/>
    <property type="molecule type" value="Genomic_DNA"/>
</dbReference>
<evidence type="ECO:0000256" key="6">
    <source>
        <dbReference type="ARBA" id="ARBA00022932"/>
    </source>
</evidence>
<evidence type="ECO:0000313" key="10">
    <source>
        <dbReference type="Proteomes" id="UP000784700"/>
    </source>
</evidence>
<dbReference type="SUPFAM" id="SSF53098">
    <property type="entry name" value="Ribonuclease H-like"/>
    <property type="match status" value="1"/>
</dbReference>
<evidence type="ECO:0000313" key="9">
    <source>
        <dbReference type="EMBL" id="TPR45032.1"/>
    </source>
</evidence>
<evidence type="ECO:0000256" key="1">
    <source>
        <dbReference type="ARBA" id="ARBA00022679"/>
    </source>
</evidence>
<dbReference type="GO" id="GO:0008408">
    <property type="term" value="F:3'-5' exonuclease activity"/>
    <property type="evidence" value="ECO:0007669"/>
    <property type="project" value="TreeGrafter"/>
</dbReference>
<dbReference type="RefSeq" id="WP_108982778.1">
    <property type="nucleotide sequence ID" value="NZ_BAABXB010000094.1"/>
</dbReference>
<dbReference type="Gene3D" id="3.40.50.300">
    <property type="entry name" value="P-loop containing nucleotide triphosphate hydrolases"/>
    <property type="match status" value="1"/>
</dbReference>
<keyword evidence="1" id="KW-0808">Transferase</keyword>
<evidence type="ECO:0000256" key="2">
    <source>
        <dbReference type="ARBA" id="ARBA00022695"/>
    </source>
</evidence>
<evidence type="ECO:0000256" key="7">
    <source>
        <dbReference type="ARBA" id="ARBA00070925"/>
    </source>
</evidence>
<dbReference type="InterPro" id="IPR012337">
    <property type="entry name" value="RNaseH-like_sf"/>
</dbReference>
<keyword evidence="2" id="KW-0548">Nucleotidyltransferase</keyword>
<feature type="domain" description="Exonuclease" evidence="8">
    <location>
        <begin position="5"/>
        <end position="172"/>
    </location>
</feature>
<organism evidence="9 10">
    <name type="scientific">Apilactobacillus micheneri</name>
    <dbReference type="NCBI Taxonomy" id="1899430"/>
    <lineage>
        <taxon>Bacteria</taxon>
        <taxon>Bacillati</taxon>
        <taxon>Bacillota</taxon>
        <taxon>Bacilli</taxon>
        <taxon>Lactobacillales</taxon>
        <taxon>Lactobacillaceae</taxon>
        <taxon>Apilactobacillus</taxon>
    </lineage>
</organism>
<keyword evidence="4" id="KW-0540">Nuclease</keyword>
<dbReference type="Pfam" id="PF00929">
    <property type="entry name" value="RNase_T"/>
    <property type="match status" value="1"/>
</dbReference>
<evidence type="ECO:0000256" key="5">
    <source>
        <dbReference type="ARBA" id="ARBA00022839"/>
    </source>
</evidence>
<keyword evidence="5" id="KW-0269">Exonuclease</keyword>
<dbReference type="NCBIfam" id="TIGR00573">
    <property type="entry name" value="dnaq"/>
    <property type="match status" value="1"/>
</dbReference>
<dbReference type="Gene3D" id="3.30.420.10">
    <property type="entry name" value="Ribonuclease H-like superfamily/Ribonuclease H"/>
    <property type="match status" value="1"/>
</dbReference>
<dbReference type="InterPro" id="IPR006054">
    <property type="entry name" value="DnaQ"/>
</dbReference>
<gene>
    <name evidence="9" type="ORF">DY130_02240</name>
</gene>
<dbReference type="PANTHER" id="PTHR30231">
    <property type="entry name" value="DNA POLYMERASE III SUBUNIT EPSILON"/>
    <property type="match status" value="1"/>
</dbReference>